<dbReference type="InterPro" id="IPR027417">
    <property type="entry name" value="P-loop_NTPase"/>
</dbReference>
<dbReference type="EMBL" id="CP050299">
    <property type="protein sequence ID" value="QND62105.1"/>
    <property type="molecule type" value="Genomic_DNA"/>
</dbReference>
<dbReference type="AlphaFoldDB" id="A0A7G6T5S3"/>
<geneLocation type="plasmid" evidence="2 3">
    <name>p_1</name>
</geneLocation>
<dbReference type="Proteomes" id="UP000515465">
    <property type="component" value="Plasmid p_1"/>
</dbReference>
<gene>
    <name evidence="2" type="ORF">HB778_39180</name>
</gene>
<protein>
    <submittedName>
        <fullName evidence="2">AAA family ATPase</fullName>
    </submittedName>
</protein>
<dbReference type="Pfam" id="PF02463">
    <property type="entry name" value="SMC_N"/>
    <property type="match status" value="1"/>
</dbReference>
<dbReference type="Gene3D" id="3.40.50.300">
    <property type="entry name" value="P-loop containing nucleotide triphosphate hydrolases"/>
    <property type="match status" value="2"/>
</dbReference>
<keyword evidence="2" id="KW-0614">Plasmid</keyword>
<proteinExistence type="predicted"/>
<evidence type="ECO:0000259" key="1">
    <source>
        <dbReference type="Pfam" id="PF02463"/>
    </source>
</evidence>
<feature type="domain" description="RecF/RecN/SMC N-terminal" evidence="1">
    <location>
        <begin position="4"/>
        <end position="616"/>
    </location>
</feature>
<dbReference type="RefSeq" id="WP_183465818.1">
    <property type="nucleotide sequence ID" value="NZ_CP050299.1"/>
</dbReference>
<reference evidence="3" key="1">
    <citation type="journal article" date="2020" name="Mol. Plant Microbe">
        <title>Rhizobial microsymbionts of the narrowly endemic Oxytropis species growing in Kamchatka are characterized by significant genetic diversity and possess a set of genes that are associated with T3SS and T6SS secretion systems and can affect the development of symbiosis.</title>
        <authorList>
            <person name="Safronova V."/>
            <person name="Guro P."/>
            <person name="Sazanova A."/>
            <person name="Kuznetsova I."/>
            <person name="Belimov A."/>
            <person name="Yakubov V."/>
            <person name="Chirak E."/>
            <person name="Afonin A."/>
            <person name="Gogolev Y."/>
            <person name="Andronov E."/>
            <person name="Tikhonovich I."/>
        </authorList>
    </citation>
    <scope>NUCLEOTIDE SEQUENCE [LARGE SCALE GENOMIC DNA]</scope>
    <source>
        <strain evidence="3">583</strain>
        <plasmid evidence="3">p_1</plasmid>
    </source>
</reference>
<dbReference type="PANTHER" id="PTHR32114:SF2">
    <property type="entry name" value="ABC TRANSPORTER ABCH.3"/>
    <property type="match status" value="1"/>
</dbReference>
<dbReference type="SUPFAM" id="SSF52540">
    <property type="entry name" value="P-loop containing nucleoside triphosphate hydrolases"/>
    <property type="match status" value="1"/>
</dbReference>
<dbReference type="PANTHER" id="PTHR32114">
    <property type="entry name" value="ABC TRANSPORTER ABCH.3"/>
    <property type="match status" value="1"/>
</dbReference>
<sequence>MIRIDKIRIQEFRGIRDLTLNLKGQNFAACGPNGTGKSGIVDAIEFALTGNISRLSGAGTGGLSVKAHGPHVDSRNKPEAALVTLDVTIPALGNKKAQISRTVKAASAPEINPADRDVIAAFESVNLHPEFVLSRRELIRYVLSEPGQRSKQVQTLLRLDDIEKLRSVLQKISNAATRDLPGLERVEKDAIRNLLAVLDTAQLTKRSILETVNPRRELLGLAPLSDLDASTSVKDGLTTSAANAPGRVPKIQAGADLVTLREAIQALQSDAFKQVCSTADANAAELGRDADSLNGLSREALLKSALELYDGTTCPVCDTPFEPDAFGGHLAGKLSHLEEVSRRRAALEMELKPVLDSIHTAGTALNTMINHAGLFSPKIDAHALTELTTIIRGRYQQLQKLLPLEDTRTVLAAAHIVSDIEPTMAALDTAIAAIPEPTKQDAARDFLVLAQERLEHYRTARLKFVAGTLRAERAAKVSDIYGTVTTAALEKIYKDVETAFASYYRKINEEDEKAFTAKLMPSIGKLAFDVDFYGRGHFPPGAYHSEGHQDGMGLCLYLALMNHLLGVNFTFAVLDDVLMSVDAGHRRQVCTLLKEKFPNTQFIFTTHDEIWLRHMKSEGLIKGRNFAHFRTWTVEFGPTEWDDRDVWAELDGHLAKNEVRAAAALLRHHLEHFAKEACDRLRANVEFRGDAQFMLGDLLPNATSSLGELLKKAKAAASSWNQKDVVERITAIEATFTEAKIKTGYENWQINTAVHFNEWADLNKEDFVPVVSSFRAFTGAFTCQTCNEMFFVAPDRGRKEGLRCGCGALNLNLLQKGT</sequence>
<dbReference type="InterPro" id="IPR003395">
    <property type="entry name" value="RecF/RecN/SMC_N"/>
</dbReference>
<name>A0A7G6T5S3_9HYPH</name>
<evidence type="ECO:0000313" key="2">
    <source>
        <dbReference type="EMBL" id="QND62105.1"/>
    </source>
</evidence>
<evidence type="ECO:0000313" key="3">
    <source>
        <dbReference type="Proteomes" id="UP000515465"/>
    </source>
</evidence>
<organism evidence="2 3">
    <name type="scientific">Mesorhizobium huakuii</name>
    <dbReference type="NCBI Taxonomy" id="28104"/>
    <lineage>
        <taxon>Bacteria</taxon>
        <taxon>Pseudomonadati</taxon>
        <taxon>Pseudomonadota</taxon>
        <taxon>Alphaproteobacteria</taxon>
        <taxon>Hyphomicrobiales</taxon>
        <taxon>Phyllobacteriaceae</taxon>
        <taxon>Mesorhizobium</taxon>
    </lineage>
</organism>
<accession>A0A7G6T5S3</accession>